<dbReference type="SUPFAM" id="SSF51735">
    <property type="entry name" value="NAD(P)-binding Rossmann-fold domains"/>
    <property type="match status" value="1"/>
</dbReference>
<proteinExistence type="predicted"/>
<dbReference type="SUPFAM" id="SSF55347">
    <property type="entry name" value="Glyceraldehyde-3-phosphate dehydrogenase-like, C-terminal domain"/>
    <property type="match status" value="1"/>
</dbReference>
<protein>
    <submittedName>
        <fullName evidence="2">Predicted dehydrogenases and related proteins</fullName>
    </submittedName>
</protein>
<name>S0EU20_CHTCT</name>
<dbReference type="InterPro" id="IPR000683">
    <property type="entry name" value="Gfo/Idh/MocA-like_OxRdtase_N"/>
</dbReference>
<evidence type="ECO:0000313" key="3">
    <source>
        <dbReference type="Proteomes" id="UP000014227"/>
    </source>
</evidence>
<reference evidence="3" key="1">
    <citation type="submission" date="2013-03" db="EMBL/GenBank/DDBJ databases">
        <title>Genome sequence of Chthonomonas calidirosea, the first sequenced genome from the Armatimonadetes phylum (formally candidate division OP10).</title>
        <authorList>
            <person name="Lee K.C.Y."/>
            <person name="Morgan X.C."/>
            <person name="Dunfield P.F."/>
            <person name="Tamas I."/>
            <person name="Houghton K.M."/>
            <person name="Vyssotski M."/>
            <person name="Ryan J.L.J."/>
            <person name="Lagutin K."/>
            <person name="McDonald I.R."/>
            <person name="Stott M.B."/>
        </authorList>
    </citation>
    <scope>NUCLEOTIDE SEQUENCE [LARGE SCALE GENOMIC DNA]</scope>
    <source>
        <strain evidence="3">DSM 23976 / ICMP 18418 / T49</strain>
    </source>
</reference>
<dbReference type="PATRIC" id="fig|1303518.3.peg.1339"/>
<sequence length="351" mass="39078">MSQQVRIGFVGVGSMGQCAHLKNYITLPDCQVVAIAELRPQLGQKVAQRYGVPHVYLSAEEMLAKESLDGLVVSQPFTRHGQVVIPLYAARIPIFTEKPLAGSLAVGEQMINALKESGTWHMVGYNKRSDPAVMWAKAEIERLKQTGEIGKLRYVRITMPPGDWVAGGFTDLITTDEPYPNLPHDPPPTDLSTEGARTYIEFVNYYIHQVNLLRHLLGEPYKLTYAHPSRTLLVAESASGVAATIEMQPYTTTRAWEETALVAFEHGYVHISLPAPLASHRPGHVEVYYDPGGQTEPRRVSPTLPWVHSMRQQAINFVRALKGEARPPCDAFEALEDLKIARDYLRLIGCN</sequence>
<dbReference type="InterPro" id="IPR051450">
    <property type="entry name" value="Gfo/Idh/MocA_Oxidoreductases"/>
</dbReference>
<accession>S0EU20</accession>
<dbReference type="InParanoid" id="S0EU20"/>
<dbReference type="AlphaFoldDB" id="S0EU20"/>
<evidence type="ECO:0000259" key="1">
    <source>
        <dbReference type="Pfam" id="PF01408"/>
    </source>
</evidence>
<dbReference type="HOGENOM" id="CLU_789156_0_0_0"/>
<dbReference type="RefSeq" id="WP_016482671.1">
    <property type="nucleotide sequence ID" value="NC_021487.1"/>
</dbReference>
<dbReference type="Gene3D" id="3.40.50.720">
    <property type="entry name" value="NAD(P)-binding Rossmann-like Domain"/>
    <property type="match status" value="1"/>
</dbReference>
<dbReference type="InterPro" id="IPR036291">
    <property type="entry name" value="NAD(P)-bd_dom_sf"/>
</dbReference>
<evidence type="ECO:0000313" key="2">
    <source>
        <dbReference type="EMBL" id="CCW35130.1"/>
    </source>
</evidence>
<dbReference type="OrthoDB" id="9774191at2"/>
<dbReference type="STRING" id="454171.CP488_02783"/>
<keyword evidence="3" id="KW-1185">Reference proteome</keyword>
<organism evidence="2 3">
    <name type="scientific">Chthonomonas calidirosea (strain DSM 23976 / ICMP 18418 / T49)</name>
    <dbReference type="NCBI Taxonomy" id="1303518"/>
    <lineage>
        <taxon>Bacteria</taxon>
        <taxon>Bacillati</taxon>
        <taxon>Armatimonadota</taxon>
        <taxon>Chthonomonadia</taxon>
        <taxon>Chthonomonadales</taxon>
        <taxon>Chthonomonadaceae</taxon>
        <taxon>Chthonomonas</taxon>
    </lineage>
</organism>
<dbReference type="EMBL" id="HF951689">
    <property type="protein sequence ID" value="CCW35130.1"/>
    <property type="molecule type" value="Genomic_DNA"/>
</dbReference>
<feature type="domain" description="Gfo/Idh/MocA-like oxidoreductase N-terminal" evidence="1">
    <location>
        <begin position="5"/>
        <end position="125"/>
    </location>
</feature>
<dbReference type="PANTHER" id="PTHR43377:SF1">
    <property type="entry name" value="BILIVERDIN REDUCTASE A"/>
    <property type="match status" value="1"/>
</dbReference>
<dbReference type="GO" id="GO:0000166">
    <property type="term" value="F:nucleotide binding"/>
    <property type="evidence" value="ECO:0007669"/>
    <property type="project" value="InterPro"/>
</dbReference>
<dbReference type="PANTHER" id="PTHR43377">
    <property type="entry name" value="BILIVERDIN REDUCTASE A"/>
    <property type="match status" value="1"/>
</dbReference>
<dbReference type="Gene3D" id="3.30.360.10">
    <property type="entry name" value="Dihydrodipicolinate Reductase, domain 2"/>
    <property type="match status" value="1"/>
</dbReference>
<dbReference type="KEGG" id="ccz:CCALI_01312"/>
<dbReference type="eggNOG" id="COG0673">
    <property type="taxonomic scope" value="Bacteria"/>
</dbReference>
<dbReference type="Pfam" id="PF01408">
    <property type="entry name" value="GFO_IDH_MocA"/>
    <property type="match status" value="1"/>
</dbReference>
<gene>
    <name evidence="2" type="ORF">CCALI_01312</name>
</gene>
<dbReference type="Proteomes" id="UP000014227">
    <property type="component" value="Chromosome I"/>
</dbReference>